<dbReference type="AlphaFoldDB" id="A0A9P0BDD0"/>
<dbReference type="InterPro" id="IPR000494">
    <property type="entry name" value="Rcpt_L-dom"/>
</dbReference>
<feature type="domain" description="Receptor L-domain" evidence="2">
    <location>
        <begin position="47"/>
        <end position="126"/>
    </location>
</feature>
<reference evidence="3" key="1">
    <citation type="submission" date="2021-12" db="EMBL/GenBank/DDBJ databases">
        <authorList>
            <person name="King R."/>
        </authorList>
    </citation>
    <scope>NUCLEOTIDE SEQUENCE</scope>
</reference>
<dbReference type="SUPFAM" id="SSF52058">
    <property type="entry name" value="L domain-like"/>
    <property type="match status" value="1"/>
</dbReference>
<organism evidence="3 4">
    <name type="scientific">Brassicogethes aeneus</name>
    <name type="common">Rape pollen beetle</name>
    <name type="synonym">Meligethes aeneus</name>
    <dbReference type="NCBI Taxonomy" id="1431903"/>
    <lineage>
        <taxon>Eukaryota</taxon>
        <taxon>Metazoa</taxon>
        <taxon>Ecdysozoa</taxon>
        <taxon>Arthropoda</taxon>
        <taxon>Hexapoda</taxon>
        <taxon>Insecta</taxon>
        <taxon>Pterygota</taxon>
        <taxon>Neoptera</taxon>
        <taxon>Endopterygota</taxon>
        <taxon>Coleoptera</taxon>
        <taxon>Polyphaga</taxon>
        <taxon>Cucujiformia</taxon>
        <taxon>Nitidulidae</taxon>
        <taxon>Meligethinae</taxon>
        <taxon>Brassicogethes</taxon>
    </lineage>
</organism>
<evidence type="ECO:0000313" key="3">
    <source>
        <dbReference type="EMBL" id="CAH0560368.1"/>
    </source>
</evidence>
<feature type="chain" id="PRO_5040356962" description="Receptor L-domain domain-containing protein" evidence="1">
    <location>
        <begin position="28"/>
        <end position="140"/>
    </location>
</feature>
<keyword evidence="1" id="KW-0732">Signal</keyword>
<evidence type="ECO:0000313" key="4">
    <source>
        <dbReference type="Proteomes" id="UP001154078"/>
    </source>
</evidence>
<dbReference type="OrthoDB" id="6612654at2759"/>
<accession>A0A9P0BDD0</accession>
<sequence>MYSRRNENPTTKLLLVAVFLCVCVVQSKICPTLDIRNDIVQLNKLKNCTAVTGNLSIVLLEKVKSPAEYEKYVFPDLTEITGYLVLYKVFHLLSVGTIMPNLRVIRGVDLISYYSLALHEMPHLTQDNFFVITTNSNLIQ</sequence>
<protein>
    <recommendedName>
        <fullName evidence="2">Receptor L-domain domain-containing protein</fullName>
    </recommendedName>
</protein>
<evidence type="ECO:0000259" key="2">
    <source>
        <dbReference type="Pfam" id="PF01030"/>
    </source>
</evidence>
<dbReference type="InterPro" id="IPR036941">
    <property type="entry name" value="Rcpt_L-dom_sf"/>
</dbReference>
<dbReference type="Gene3D" id="3.80.20.20">
    <property type="entry name" value="Receptor L-domain"/>
    <property type="match status" value="1"/>
</dbReference>
<evidence type="ECO:0000256" key="1">
    <source>
        <dbReference type="SAM" id="SignalP"/>
    </source>
</evidence>
<proteinExistence type="predicted"/>
<dbReference type="EMBL" id="OV121138">
    <property type="protein sequence ID" value="CAH0560368.1"/>
    <property type="molecule type" value="Genomic_DNA"/>
</dbReference>
<feature type="signal peptide" evidence="1">
    <location>
        <begin position="1"/>
        <end position="27"/>
    </location>
</feature>
<name>A0A9P0BDD0_BRAAE</name>
<dbReference type="Pfam" id="PF01030">
    <property type="entry name" value="Recep_L_domain"/>
    <property type="match status" value="1"/>
</dbReference>
<gene>
    <name evidence="3" type="ORF">MELIAE_LOCUS10125</name>
</gene>
<keyword evidence="4" id="KW-1185">Reference proteome</keyword>
<dbReference type="Proteomes" id="UP001154078">
    <property type="component" value="Chromosome 7"/>
</dbReference>